<dbReference type="EMBL" id="BDGG01000011">
    <property type="protein sequence ID" value="GAV04465.1"/>
    <property type="molecule type" value="Genomic_DNA"/>
</dbReference>
<dbReference type="AlphaFoldDB" id="A0A1D1VSD6"/>
<evidence type="ECO:0000313" key="1">
    <source>
        <dbReference type="EMBL" id="GAV04465.1"/>
    </source>
</evidence>
<dbReference type="Proteomes" id="UP000186922">
    <property type="component" value="Unassembled WGS sequence"/>
</dbReference>
<organism evidence="1 2">
    <name type="scientific">Ramazzottius varieornatus</name>
    <name type="common">Water bear</name>
    <name type="synonym">Tardigrade</name>
    <dbReference type="NCBI Taxonomy" id="947166"/>
    <lineage>
        <taxon>Eukaryota</taxon>
        <taxon>Metazoa</taxon>
        <taxon>Ecdysozoa</taxon>
        <taxon>Tardigrada</taxon>
        <taxon>Eutardigrada</taxon>
        <taxon>Parachela</taxon>
        <taxon>Hypsibioidea</taxon>
        <taxon>Ramazzottiidae</taxon>
        <taxon>Ramazzottius</taxon>
    </lineage>
</organism>
<comment type="caution">
    <text evidence="1">The sequence shown here is derived from an EMBL/GenBank/DDBJ whole genome shotgun (WGS) entry which is preliminary data.</text>
</comment>
<name>A0A1D1VSD6_RAMVA</name>
<proteinExistence type="predicted"/>
<reference evidence="1 2" key="1">
    <citation type="journal article" date="2016" name="Nat. Commun.">
        <title>Extremotolerant tardigrade genome and improved radiotolerance of human cultured cells by tardigrade-unique protein.</title>
        <authorList>
            <person name="Hashimoto T."/>
            <person name="Horikawa D.D."/>
            <person name="Saito Y."/>
            <person name="Kuwahara H."/>
            <person name="Kozuka-Hata H."/>
            <person name="Shin-I T."/>
            <person name="Minakuchi Y."/>
            <person name="Ohishi K."/>
            <person name="Motoyama A."/>
            <person name="Aizu T."/>
            <person name="Enomoto A."/>
            <person name="Kondo K."/>
            <person name="Tanaka S."/>
            <person name="Hara Y."/>
            <person name="Koshikawa S."/>
            <person name="Sagara H."/>
            <person name="Miura T."/>
            <person name="Yokobori S."/>
            <person name="Miyagawa K."/>
            <person name="Suzuki Y."/>
            <person name="Kubo T."/>
            <person name="Oyama M."/>
            <person name="Kohara Y."/>
            <person name="Fujiyama A."/>
            <person name="Arakawa K."/>
            <person name="Katayama T."/>
            <person name="Toyoda A."/>
            <person name="Kunieda T."/>
        </authorList>
    </citation>
    <scope>NUCLEOTIDE SEQUENCE [LARGE SCALE GENOMIC DNA]</scope>
    <source>
        <strain evidence="1 2">YOKOZUNA-1</strain>
    </source>
</reference>
<protein>
    <submittedName>
        <fullName evidence="1">Uncharacterized protein</fullName>
    </submittedName>
</protein>
<gene>
    <name evidence="1" type="primary">RvY_14737-1</name>
    <name evidence="1" type="synonym">RvY_14737.1</name>
    <name evidence="1" type="ORF">RvY_14737</name>
</gene>
<accession>A0A1D1VSD6</accession>
<evidence type="ECO:0000313" key="2">
    <source>
        <dbReference type="Proteomes" id="UP000186922"/>
    </source>
</evidence>
<keyword evidence="2" id="KW-1185">Reference proteome</keyword>
<sequence length="61" mass="7048">MAKEPQSPTEIDAVILAELPDDKKLRTLVQKHMLHRHYPLRCHRSETESNNAMSLQVPKTN</sequence>